<gene>
    <name evidence="2" type="ORF">A3H26_03910</name>
</gene>
<proteinExistence type="predicted"/>
<reference evidence="2 3" key="1">
    <citation type="journal article" date="2016" name="Nat. Commun.">
        <title>Thousands of microbial genomes shed light on interconnected biogeochemical processes in an aquifer system.</title>
        <authorList>
            <person name="Anantharaman K."/>
            <person name="Brown C.T."/>
            <person name="Hug L.A."/>
            <person name="Sharon I."/>
            <person name="Castelle C.J."/>
            <person name="Probst A.J."/>
            <person name="Thomas B.C."/>
            <person name="Singh A."/>
            <person name="Wilkins M.J."/>
            <person name="Karaoz U."/>
            <person name="Brodie E.L."/>
            <person name="Williams K.H."/>
            <person name="Hubbard S.S."/>
            <person name="Banfield J.F."/>
        </authorList>
    </citation>
    <scope>NUCLEOTIDE SEQUENCE [LARGE SCALE GENOMIC DNA]</scope>
</reference>
<dbReference type="EMBL" id="MEVN01000007">
    <property type="protein sequence ID" value="OGC57695.1"/>
    <property type="molecule type" value="Genomic_DNA"/>
</dbReference>
<comment type="caution">
    <text evidence="2">The sequence shown here is derived from an EMBL/GenBank/DDBJ whole genome shotgun (WGS) entry which is preliminary data.</text>
</comment>
<keyword evidence="1" id="KW-0472">Membrane</keyword>
<evidence type="ECO:0000313" key="3">
    <source>
        <dbReference type="Proteomes" id="UP000177763"/>
    </source>
</evidence>
<accession>A0A1F4VKT5</accession>
<evidence type="ECO:0000256" key="1">
    <source>
        <dbReference type="SAM" id="Phobius"/>
    </source>
</evidence>
<evidence type="ECO:0000313" key="2">
    <source>
        <dbReference type="EMBL" id="OGC57695.1"/>
    </source>
</evidence>
<organism evidence="2 3">
    <name type="scientific">candidate division WWE3 bacterium RIFCSPLOWO2_12_FULL_36_10</name>
    <dbReference type="NCBI Taxonomy" id="1802630"/>
    <lineage>
        <taxon>Bacteria</taxon>
        <taxon>Katanobacteria</taxon>
    </lineage>
</organism>
<feature type="transmembrane region" description="Helical" evidence="1">
    <location>
        <begin position="31"/>
        <end position="51"/>
    </location>
</feature>
<keyword evidence="1" id="KW-1133">Transmembrane helix</keyword>
<sequence length="85" mass="10042">MDIEQEILAIKERNKKVESDKAWETSWSRKILISVATYFLVLLFFLILRVQNPWQNALIPTIAYFISSSTMSFAKKIWVGRVYKK</sequence>
<dbReference type="AlphaFoldDB" id="A0A1F4VKT5"/>
<keyword evidence="1" id="KW-0812">Transmembrane</keyword>
<protein>
    <recommendedName>
        <fullName evidence="4">2TM domain-containing protein</fullName>
    </recommendedName>
</protein>
<evidence type="ECO:0008006" key="4">
    <source>
        <dbReference type="Google" id="ProtNLM"/>
    </source>
</evidence>
<name>A0A1F4VKT5_UNCKA</name>
<feature type="transmembrane region" description="Helical" evidence="1">
    <location>
        <begin position="57"/>
        <end position="74"/>
    </location>
</feature>
<dbReference type="Proteomes" id="UP000177763">
    <property type="component" value="Unassembled WGS sequence"/>
</dbReference>
<dbReference type="STRING" id="1802630.A3H26_03910"/>